<feature type="domain" description="Ig-like" evidence="6">
    <location>
        <begin position="15"/>
        <end position="129"/>
    </location>
</feature>
<dbReference type="InterPro" id="IPR013783">
    <property type="entry name" value="Ig-like_fold"/>
</dbReference>
<evidence type="ECO:0000313" key="7">
    <source>
        <dbReference type="EMBL" id="KAA0718588.1"/>
    </source>
</evidence>
<dbReference type="Pfam" id="PF07686">
    <property type="entry name" value="V-set"/>
    <property type="match status" value="2"/>
</dbReference>
<accession>A0A5A9P9E4</accession>
<gene>
    <name evidence="7" type="ORF">E1301_Tti013168</name>
</gene>
<keyword evidence="3 4" id="KW-0472">Membrane</keyword>
<organism evidence="7 8">
    <name type="scientific">Triplophysa tibetana</name>
    <dbReference type="NCBI Taxonomy" id="1572043"/>
    <lineage>
        <taxon>Eukaryota</taxon>
        <taxon>Metazoa</taxon>
        <taxon>Chordata</taxon>
        <taxon>Craniata</taxon>
        <taxon>Vertebrata</taxon>
        <taxon>Euteleostomi</taxon>
        <taxon>Actinopterygii</taxon>
        <taxon>Neopterygii</taxon>
        <taxon>Teleostei</taxon>
        <taxon>Ostariophysi</taxon>
        <taxon>Cypriniformes</taxon>
        <taxon>Nemacheilidae</taxon>
        <taxon>Triplophysa</taxon>
    </lineage>
</organism>
<feature type="chain" id="PRO_5022685066" evidence="5">
    <location>
        <begin position="20"/>
        <end position="364"/>
    </location>
</feature>
<evidence type="ECO:0000256" key="5">
    <source>
        <dbReference type="SAM" id="SignalP"/>
    </source>
</evidence>
<dbReference type="SMART" id="SM00409">
    <property type="entry name" value="IG"/>
    <property type="match status" value="2"/>
</dbReference>
<keyword evidence="4" id="KW-1133">Transmembrane helix</keyword>
<dbReference type="GO" id="GO:0005886">
    <property type="term" value="C:plasma membrane"/>
    <property type="evidence" value="ECO:0007669"/>
    <property type="project" value="TreeGrafter"/>
</dbReference>
<evidence type="ECO:0000256" key="1">
    <source>
        <dbReference type="ARBA" id="ARBA00004370"/>
    </source>
</evidence>
<keyword evidence="2 4" id="KW-0812">Transmembrane</keyword>
<dbReference type="InterPro" id="IPR050671">
    <property type="entry name" value="CD300_family_receptors"/>
</dbReference>
<feature type="signal peptide" evidence="5">
    <location>
        <begin position="1"/>
        <end position="19"/>
    </location>
</feature>
<dbReference type="EMBL" id="SOYY01000007">
    <property type="protein sequence ID" value="KAA0718588.1"/>
    <property type="molecule type" value="Genomic_DNA"/>
</dbReference>
<name>A0A5A9P9E4_9TELE</name>
<dbReference type="InterPro" id="IPR003599">
    <property type="entry name" value="Ig_sub"/>
</dbReference>
<dbReference type="PANTHER" id="PTHR11860">
    <property type="entry name" value="POLYMERIC-IMMUNOGLOBULIN RECEPTOR"/>
    <property type="match status" value="1"/>
</dbReference>
<feature type="domain" description="Ig-like" evidence="6">
    <location>
        <begin position="130"/>
        <end position="228"/>
    </location>
</feature>
<dbReference type="PANTHER" id="PTHR11860:SF87">
    <property type="entry name" value="CMRF35-LIKE MOLECULE 8"/>
    <property type="match status" value="1"/>
</dbReference>
<evidence type="ECO:0000256" key="4">
    <source>
        <dbReference type="SAM" id="Phobius"/>
    </source>
</evidence>
<proteinExistence type="predicted"/>
<dbReference type="PROSITE" id="PS50835">
    <property type="entry name" value="IG_LIKE"/>
    <property type="match status" value="2"/>
</dbReference>
<protein>
    <submittedName>
        <fullName evidence="7">CMRF35-like molecule 3</fullName>
    </submittedName>
</protein>
<keyword evidence="5" id="KW-0732">Signal</keyword>
<dbReference type="Gene3D" id="2.60.40.10">
    <property type="entry name" value="Immunoglobulins"/>
    <property type="match status" value="2"/>
</dbReference>
<dbReference type="Proteomes" id="UP000324632">
    <property type="component" value="Chromosome 7"/>
</dbReference>
<dbReference type="AlphaFoldDB" id="A0A5A9P9E4"/>
<dbReference type="InterPro" id="IPR013106">
    <property type="entry name" value="Ig_V-set"/>
</dbReference>
<comment type="caution">
    <text evidence="7">The sequence shown here is derived from an EMBL/GenBank/DDBJ whole genome shotgun (WGS) entry which is preliminary data.</text>
</comment>
<keyword evidence="8" id="KW-1185">Reference proteome</keyword>
<dbReference type="GO" id="GO:0004888">
    <property type="term" value="F:transmembrane signaling receptor activity"/>
    <property type="evidence" value="ECO:0007669"/>
    <property type="project" value="TreeGrafter"/>
</dbReference>
<evidence type="ECO:0000256" key="2">
    <source>
        <dbReference type="ARBA" id="ARBA00022692"/>
    </source>
</evidence>
<evidence type="ECO:0000259" key="6">
    <source>
        <dbReference type="PROSITE" id="PS50835"/>
    </source>
</evidence>
<evidence type="ECO:0000313" key="8">
    <source>
        <dbReference type="Proteomes" id="UP000324632"/>
    </source>
</evidence>
<dbReference type="InterPro" id="IPR036179">
    <property type="entry name" value="Ig-like_dom_sf"/>
</dbReference>
<evidence type="ECO:0000256" key="3">
    <source>
        <dbReference type="ARBA" id="ARBA00023136"/>
    </source>
</evidence>
<dbReference type="CDD" id="cd05716">
    <property type="entry name" value="IgV_pIgR_like"/>
    <property type="match status" value="2"/>
</dbReference>
<dbReference type="SUPFAM" id="SSF48726">
    <property type="entry name" value="Immunoglobulin"/>
    <property type="match status" value="2"/>
</dbReference>
<comment type="subcellular location">
    <subcellularLocation>
        <location evidence="1">Membrane</location>
    </subcellularLocation>
</comment>
<reference evidence="7 8" key="1">
    <citation type="journal article" date="2019" name="Mol. Ecol. Resour.">
        <title>Chromosome-level genome assembly of Triplophysa tibetana, a fish adapted to the harsh high-altitude environment of the Tibetan Plateau.</title>
        <authorList>
            <person name="Yang X."/>
            <person name="Liu H."/>
            <person name="Ma Z."/>
            <person name="Zou Y."/>
            <person name="Zou M."/>
            <person name="Mao Y."/>
            <person name="Li X."/>
            <person name="Wang H."/>
            <person name="Chen T."/>
            <person name="Wang W."/>
            <person name="Yang R."/>
        </authorList>
    </citation>
    <scope>NUCLEOTIDE SEQUENCE [LARGE SCALE GENOMIC DNA]</scope>
    <source>
        <strain evidence="7">TTIB1903HZAU</strain>
        <tissue evidence="7">Muscle</tissue>
    </source>
</reference>
<dbReference type="InterPro" id="IPR007110">
    <property type="entry name" value="Ig-like_dom"/>
</dbReference>
<feature type="transmembrane region" description="Helical" evidence="4">
    <location>
        <begin position="260"/>
        <end position="282"/>
    </location>
</feature>
<sequence length="364" mass="40402">MFLKLFTVLVVGHLPGFYCTMTTIGDLTVLEGQSVTVPCHFNPQYTSHVKYWCQGRLREFCTSLARTDDLESAPNGMGQVTIADDPTQHVFTVTMRNLMEGDSGWYWCGVELGGMWISDSAASLYISVVQGMSVLSSAVSADEGDSITVHCNYSQNLRSSVKTWCRSGDLSSCVVTDSNGMFSSKQVLISDDRKSVFTVTLQQLEMRDSGWYWCAAGKNQVSVHVSVTPRTATASSVEIGSTALPPMMKSDDSHSQHSRLIMRHLLTVLLLMLLIAVATAILRKKRKRNSTHITHEERDKTSNTDDSVKECDVIYSSVIKHPKMKACSPVCEEKNVIYSSVCKQFLMCLWCPAVYLEMKVVVSV</sequence>